<proteinExistence type="predicted"/>
<keyword evidence="3" id="KW-1185">Reference proteome</keyword>
<dbReference type="EMBL" id="JAADYS010000191">
    <property type="protein sequence ID" value="KAF4471552.1"/>
    <property type="molecule type" value="Genomic_DNA"/>
</dbReference>
<dbReference type="OrthoDB" id="1911848at2759"/>
<dbReference type="InterPro" id="IPR011009">
    <property type="entry name" value="Kinase-like_dom_sf"/>
</dbReference>
<evidence type="ECO:0000313" key="2">
    <source>
        <dbReference type="EMBL" id="KAF4471552.1"/>
    </source>
</evidence>
<feature type="domain" description="Protein kinase" evidence="1">
    <location>
        <begin position="384"/>
        <end position="740"/>
    </location>
</feature>
<evidence type="ECO:0000259" key="1">
    <source>
        <dbReference type="PROSITE" id="PS50011"/>
    </source>
</evidence>
<dbReference type="GO" id="GO:0005524">
    <property type="term" value="F:ATP binding"/>
    <property type="evidence" value="ECO:0007669"/>
    <property type="project" value="InterPro"/>
</dbReference>
<dbReference type="Proteomes" id="UP000554235">
    <property type="component" value="Unassembled WGS sequence"/>
</dbReference>
<dbReference type="InterPro" id="IPR000719">
    <property type="entry name" value="Prot_kinase_dom"/>
</dbReference>
<dbReference type="SUPFAM" id="SSF56112">
    <property type="entry name" value="Protein kinase-like (PK-like)"/>
    <property type="match status" value="1"/>
</dbReference>
<accession>A0A8H4LLR9</accession>
<sequence>MADHDIAESFKATIGPSLQSSYAEVHVLLLAWADHDLGDIDSEIRDLRSVFEQDYNYSSVSFFQIPSNGSQRARLNTEISTFVEQKSSRHDSLIIVYYAGHCSADAQGQAEWAALEKGGPTLSWYVTQQLLFSASGDVLLILDCCNASLIARGFNDGDGRFELIAASAKGVKTPEPGRRSFTRALIRLPKQHCDEGISTESLASKLREDSRITGKETPVFHDFVRKSPTKITLQRLQSPDISKRFIQKPSGYLLFRASLTDDVTGLQIAKWLKAAPPRGVTAVNIEAVVSRSRHTQEASNEGLFPAGSVFEQLSKSAREEIIRGVRGLNTVMAVTAEDARRHVAANEATTIDKPLGEVQDAMSAMSTAAEAPLLLSTSSGRGPLSIQDAPGDGLMATTDLLREALLLEDSHHYSSEISRNKIHFNLFKRGGVKDKSQRRLKLGTMDGKPIIVETYSNEEGSFSQKLQHVQRLTSLLCHPKQIHFPILPCAGFFRDQFRQELGLVFRAPPTFPARSNNGPKVGTLLQLYRMHRVVPLDLRIHLAWALATAVGRFHCVGWVHKSIRSNNIAFTAMSKTSPTEQSGAECLDGADQDSSFIGGFDLSKPLVFGFDHFDRSDISDEATCMDEDTSLINNLYRHPETCDRSTARFKRSHDVYSLGVVLLEIALWKEAGSILKSFLETKPFVSSDAPRFLIGKCGKPLSHQVGRVFAQCIVTCLEFGARTEDMNEYDAQRRPPQPWMLRPKSATTKANTAILDKDANQWTLLPHRGPLLM</sequence>
<dbReference type="PANTHER" id="PTHR37542">
    <property type="entry name" value="HELO DOMAIN-CONTAINING PROTEIN-RELATED"/>
    <property type="match status" value="1"/>
</dbReference>
<protein>
    <submittedName>
        <fullName evidence="2">HET-s domain</fullName>
    </submittedName>
</protein>
<gene>
    <name evidence="2" type="ORF">FALBO_1536</name>
</gene>
<comment type="caution">
    <text evidence="2">The sequence shown here is derived from an EMBL/GenBank/DDBJ whole genome shotgun (WGS) entry which is preliminary data.</text>
</comment>
<dbReference type="Gene3D" id="1.10.510.10">
    <property type="entry name" value="Transferase(Phosphotransferase) domain 1"/>
    <property type="match status" value="1"/>
</dbReference>
<organism evidence="2 3">
    <name type="scientific">Fusarium albosuccineum</name>
    <dbReference type="NCBI Taxonomy" id="1237068"/>
    <lineage>
        <taxon>Eukaryota</taxon>
        <taxon>Fungi</taxon>
        <taxon>Dikarya</taxon>
        <taxon>Ascomycota</taxon>
        <taxon>Pezizomycotina</taxon>
        <taxon>Sordariomycetes</taxon>
        <taxon>Hypocreomycetidae</taxon>
        <taxon>Hypocreales</taxon>
        <taxon>Nectriaceae</taxon>
        <taxon>Fusarium</taxon>
        <taxon>Fusarium decemcellulare species complex</taxon>
    </lineage>
</organism>
<dbReference type="PROSITE" id="PS50011">
    <property type="entry name" value="PROTEIN_KINASE_DOM"/>
    <property type="match status" value="1"/>
</dbReference>
<evidence type="ECO:0000313" key="3">
    <source>
        <dbReference type="Proteomes" id="UP000554235"/>
    </source>
</evidence>
<dbReference type="GO" id="GO:0004672">
    <property type="term" value="F:protein kinase activity"/>
    <property type="evidence" value="ECO:0007669"/>
    <property type="project" value="InterPro"/>
</dbReference>
<name>A0A8H4LLR9_9HYPO</name>
<reference evidence="2 3" key="1">
    <citation type="submission" date="2020-01" db="EMBL/GenBank/DDBJ databases">
        <title>Identification and distribution of gene clusters putatively required for synthesis of sphingolipid metabolism inhibitors in phylogenetically diverse species of the filamentous fungus Fusarium.</title>
        <authorList>
            <person name="Kim H.-S."/>
            <person name="Busman M."/>
            <person name="Brown D.W."/>
            <person name="Divon H."/>
            <person name="Uhlig S."/>
            <person name="Proctor R.H."/>
        </authorList>
    </citation>
    <scope>NUCLEOTIDE SEQUENCE [LARGE SCALE GENOMIC DNA]</scope>
    <source>
        <strain evidence="2 3">NRRL 20459</strain>
    </source>
</reference>
<dbReference type="AlphaFoldDB" id="A0A8H4LLR9"/>
<dbReference type="PANTHER" id="PTHR37542:SF3">
    <property type="entry name" value="PRION-INHIBITION AND PROPAGATION HELO DOMAIN-CONTAINING PROTEIN"/>
    <property type="match status" value="1"/>
</dbReference>